<gene>
    <name evidence="2" type="ORF">PSON_ATCC_30995.1.T0350295</name>
</gene>
<dbReference type="InterPro" id="IPR012977">
    <property type="entry name" value="SDA1_N"/>
</dbReference>
<proteinExistence type="predicted"/>
<evidence type="ECO:0000313" key="2">
    <source>
        <dbReference type="EMBL" id="CAD8077037.1"/>
    </source>
</evidence>
<dbReference type="Proteomes" id="UP000692954">
    <property type="component" value="Unassembled WGS sequence"/>
</dbReference>
<dbReference type="AlphaFoldDB" id="A0A8S1MA31"/>
<evidence type="ECO:0000313" key="3">
    <source>
        <dbReference type="Proteomes" id="UP000692954"/>
    </source>
</evidence>
<keyword evidence="3" id="KW-1185">Reference proteome</keyword>
<organism evidence="2 3">
    <name type="scientific">Paramecium sonneborni</name>
    <dbReference type="NCBI Taxonomy" id="65129"/>
    <lineage>
        <taxon>Eukaryota</taxon>
        <taxon>Sar</taxon>
        <taxon>Alveolata</taxon>
        <taxon>Ciliophora</taxon>
        <taxon>Intramacronucleata</taxon>
        <taxon>Oligohymenophorea</taxon>
        <taxon>Peniculida</taxon>
        <taxon>Parameciidae</taxon>
        <taxon>Paramecium</taxon>
    </lineage>
</organism>
<reference evidence="2" key="1">
    <citation type="submission" date="2021-01" db="EMBL/GenBank/DDBJ databases">
        <authorList>
            <consortium name="Genoscope - CEA"/>
            <person name="William W."/>
        </authorList>
    </citation>
    <scope>NUCLEOTIDE SEQUENCE</scope>
</reference>
<protein>
    <recommendedName>
        <fullName evidence="1">SDA1 N-terminal domain-containing protein</fullName>
    </recommendedName>
</protein>
<sequence>MIVFFLKLFNCQDKDLSRIIFRLIIKDIKQFNKKHQNEILNKQIQVLKSQVNRKYSKKSIINND</sequence>
<feature type="domain" description="SDA1 N-terminal" evidence="1">
    <location>
        <begin position="2"/>
        <end position="48"/>
    </location>
</feature>
<name>A0A8S1MA31_9CILI</name>
<dbReference type="Pfam" id="PF08158">
    <property type="entry name" value="SDA1_HEAT"/>
    <property type="match status" value="1"/>
</dbReference>
<comment type="caution">
    <text evidence="2">The sequence shown here is derived from an EMBL/GenBank/DDBJ whole genome shotgun (WGS) entry which is preliminary data.</text>
</comment>
<evidence type="ECO:0000259" key="1">
    <source>
        <dbReference type="Pfam" id="PF08158"/>
    </source>
</evidence>
<dbReference type="EMBL" id="CAJJDN010000035">
    <property type="protein sequence ID" value="CAD8077037.1"/>
    <property type="molecule type" value="Genomic_DNA"/>
</dbReference>
<accession>A0A8S1MA31</accession>